<evidence type="ECO:0000313" key="2">
    <source>
        <dbReference type="Proteomes" id="UP000076722"/>
    </source>
</evidence>
<name>A0A164Y734_9AGAM</name>
<accession>A0A164Y734</accession>
<dbReference type="Proteomes" id="UP000076722">
    <property type="component" value="Unassembled WGS sequence"/>
</dbReference>
<reference evidence="1 2" key="1">
    <citation type="journal article" date="2016" name="Mol. Biol. Evol.">
        <title>Comparative Genomics of Early-Diverging Mushroom-Forming Fungi Provides Insights into the Origins of Lignocellulose Decay Capabilities.</title>
        <authorList>
            <person name="Nagy L.G."/>
            <person name="Riley R."/>
            <person name="Tritt A."/>
            <person name="Adam C."/>
            <person name="Daum C."/>
            <person name="Floudas D."/>
            <person name="Sun H."/>
            <person name="Yadav J.S."/>
            <person name="Pangilinan J."/>
            <person name="Larsson K.H."/>
            <person name="Matsuura K."/>
            <person name="Barry K."/>
            <person name="Labutti K."/>
            <person name="Kuo R."/>
            <person name="Ohm R.A."/>
            <person name="Bhattacharya S.S."/>
            <person name="Shirouzu T."/>
            <person name="Yoshinaga Y."/>
            <person name="Martin F.M."/>
            <person name="Grigoriev I.V."/>
            <person name="Hibbett D.S."/>
        </authorList>
    </citation>
    <scope>NUCLEOTIDE SEQUENCE [LARGE SCALE GENOMIC DNA]</scope>
    <source>
        <strain evidence="1 2">HHB9708</strain>
    </source>
</reference>
<dbReference type="SUPFAM" id="SSF50370">
    <property type="entry name" value="Ricin B-like lectins"/>
    <property type="match status" value="1"/>
</dbReference>
<keyword evidence="2" id="KW-1185">Reference proteome</keyword>
<dbReference type="AlphaFoldDB" id="A0A164Y734"/>
<protein>
    <recommendedName>
        <fullName evidence="3">Ricin B lectin domain-containing protein</fullName>
    </recommendedName>
</protein>
<evidence type="ECO:0008006" key="3">
    <source>
        <dbReference type="Google" id="ProtNLM"/>
    </source>
</evidence>
<sequence length="141" mass="15297">MSITPGIYNIVSDVGARAIIATRPNPGAPASSAPALFIPFEDDKARIKISEGKEKNTFTLSSLATGLYITPQNEQDVLFYVPPFAWSITPVGEDLWSIRVPNEDSVINVSPALSIGPTPIFRTEGSGSPLQIWRLIPVKEF</sequence>
<gene>
    <name evidence="1" type="ORF">SISNIDRAFT_493584</name>
</gene>
<dbReference type="EMBL" id="KV419398">
    <property type="protein sequence ID" value="KZS96645.1"/>
    <property type="molecule type" value="Genomic_DNA"/>
</dbReference>
<evidence type="ECO:0000313" key="1">
    <source>
        <dbReference type="EMBL" id="KZS96645.1"/>
    </source>
</evidence>
<proteinExistence type="predicted"/>
<dbReference type="InterPro" id="IPR035992">
    <property type="entry name" value="Ricin_B-like_lectins"/>
</dbReference>
<organism evidence="1 2">
    <name type="scientific">Sistotremastrum niveocremeum HHB9708</name>
    <dbReference type="NCBI Taxonomy" id="1314777"/>
    <lineage>
        <taxon>Eukaryota</taxon>
        <taxon>Fungi</taxon>
        <taxon>Dikarya</taxon>
        <taxon>Basidiomycota</taxon>
        <taxon>Agaricomycotina</taxon>
        <taxon>Agaricomycetes</taxon>
        <taxon>Sistotremastrales</taxon>
        <taxon>Sistotremastraceae</taxon>
        <taxon>Sertulicium</taxon>
        <taxon>Sertulicium niveocremeum</taxon>
    </lineage>
</organism>